<name>A0AAV9R8D6_9TELE</name>
<evidence type="ECO:0000313" key="2">
    <source>
        <dbReference type="EMBL" id="KAK5604610.1"/>
    </source>
</evidence>
<dbReference type="EMBL" id="JAHHUM010002334">
    <property type="protein sequence ID" value="KAK5604610.1"/>
    <property type="molecule type" value="Genomic_DNA"/>
</dbReference>
<feature type="compositionally biased region" description="Basic and acidic residues" evidence="1">
    <location>
        <begin position="21"/>
        <end position="37"/>
    </location>
</feature>
<protein>
    <submittedName>
        <fullName evidence="2">Uncharacterized protein</fullName>
    </submittedName>
</protein>
<evidence type="ECO:0000256" key="1">
    <source>
        <dbReference type="SAM" id="MobiDB-lite"/>
    </source>
</evidence>
<accession>A0AAV9R8D6</accession>
<feature type="compositionally biased region" description="Acidic residues" evidence="1">
    <location>
        <begin position="38"/>
        <end position="54"/>
    </location>
</feature>
<feature type="region of interest" description="Disordered" evidence="1">
    <location>
        <begin position="1"/>
        <end position="74"/>
    </location>
</feature>
<keyword evidence="3" id="KW-1185">Reference proteome</keyword>
<reference evidence="2 3" key="1">
    <citation type="submission" date="2021-06" db="EMBL/GenBank/DDBJ databases">
        <authorList>
            <person name="Palmer J.M."/>
        </authorList>
    </citation>
    <scope>NUCLEOTIDE SEQUENCE [LARGE SCALE GENOMIC DNA]</scope>
    <source>
        <strain evidence="2 3">MEX-2019</strain>
        <tissue evidence="2">Muscle</tissue>
    </source>
</reference>
<proteinExistence type="predicted"/>
<gene>
    <name evidence="2" type="ORF">CRENBAI_014435</name>
</gene>
<dbReference type="Proteomes" id="UP001311232">
    <property type="component" value="Unassembled WGS sequence"/>
</dbReference>
<dbReference type="AlphaFoldDB" id="A0AAV9R8D6"/>
<evidence type="ECO:0000313" key="3">
    <source>
        <dbReference type="Proteomes" id="UP001311232"/>
    </source>
</evidence>
<sequence length="74" mass="8333">MGQRGKGNSAGRHGESITTKEYVEQRDADEGEEQRGPDDEEGEEQRGPDDEEEGEEHRAAERVEARLYSEDPSK</sequence>
<feature type="compositionally biased region" description="Basic and acidic residues" evidence="1">
    <location>
        <begin position="55"/>
        <end position="74"/>
    </location>
</feature>
<organism evidence="2 3">
    <name type="scientific">Crenichthys baileyi</name>
    <name type="common">White River springfish</name>
    <dbReference type="NCBI Taxonomy" id="28760"/>
    <lineage>
        <taxon>Eukaryota</taxon>
        <taxon>Metazoa</taxon>
        <taxon>Chordata</taxon>
        <taxon>Craniata</taxon>
        <taxon>Vertebrata</taxon>
        <taxon>Euteleostomi</taxon>
        <taxon>Actinopterygii</taxon>
        <taxon>Neopterygii</taxon>
        <taxon>Teleostei</taxon>
        <taxon>Neoteleostei</taxon>
        <taxon>Acanthomorphata</taxon>
        <taxon>Ovalentaria</taxon>
        <taxon>Atherinomorphae</taxon>
        <taxon>Cyprinodontiformes</taxon>
        <taxon>Goodeidae</taxon>
        <taxon>Crenichthys</taxon>
    </lineage>
</organism>
<comment type="caution">
    <text evidence="2">The sequence shown here is derived from an EMBL/GenBank/DDBJ whole genome shotgun (WGS) entry which is preliminary data.</text>
</comment>